<dbReference type="Proteomes" id="UP000287352">
    <property type="component" value="Unassembled WGS sequence"/>
</dbReference>
<comment type="caution">
    <text evidence="1">The sequence shown here is derived from an EMBL/GenBank/DDBJ whole genome shotgun (WGS) entry which is preliminary data.</text>
</comment>
<keyword evidence="3" id="KW-1185">Reference proteome</keyword>
<organism evidence="1 3">
    <name type="scientific">Tengunoibacter tsumagoiensis</name>
    <dbReference type="NCBI Taxonomy" id="2014871"/>
    <lineage>
        <taxon>Bacteria</taxon>
        <taxon>Bacillati</taxon>
        <taxon>Chloroflexota</taxon>
        <taxon>Ktedonobacteria</taxon>
        <taxon>Ktedonobacterales</taxon>
        <taxon>Dictyobacteraceae</taxon>
        <taxon>Tengunoibacter</taxon>
    </lineage>
</organism>
<dbReference type="AlphaFoldDB" id="A0A402A532"/>
<protein>
    <submittedName>
        <fullName evidence="1">Uncharacterized protein</fullName>
    </submittedName>
</protein>
<evidence type="ECO:0000313" key="1">
    <source>
        <dbReference type="EMBL" id="GCE14212.1"/>
    </source>
</evidence>
<dbReference type="RefSeq" id="WP_126581681.1">
    <property type="nucleotide sequence ID" value="NZ_BIFR01000001.1"/>
</dbReference>
<reference evidence="1" key="2">
    <citation type="journal article" date="2019" name="Int. J. Syst. Evol. Microbiol.">
        <title>Tengunoibacter tsumagoiensis gen. nov., sp. nov., Dictyobacter kobayashii sp. nov., Dictyobacter alpinus sp. nov., and description of Dictyobacteraceae fam. nov. within the order Ktedonobacterales isolated from Tengu-no-mugimeshi, a soil-like granular mass of micro-organisms, and emended descriptions of the genera Ktedonobacter and Dictyobacter.</title>
        <authorList>
            <person name="Wang C."/>
            <person name="Zheng Y."/>
            <person name="Sakai Y."/>
            <person name="Toyoda A."/>
            <person name="Minakuchi Y."/>
            <person name="Abe K."/>
            <person name="Yokota A."/>
            <person name="Yabe S."/>
        </authorList>
    </citation>
    <scope>NUCLEOTIDE SEQUENCE</scope>
    <source>
        <strain evidence="1">Uno3</strain>
    </source>
</reference>
<dbReference type="EMBL" id="BIFR01000001">
    <property type="protein sequence ID" value="GCE14266.1"/>
    <property type="molecule type" value="Genomic_DNA"/>
</dbReference>
<evidence type="ECO:0000313" key="3">
    <source>
        <dbReference type="Proteomes" id="UP000287352"/>
    </source>
</evidence>
<accession>A0A402A532</accession>
<dbReference type="EMBL" id="BIFR01000001">
    <property type="protein sequence ID" value="GCE14212.1"/>
    <property type="molecule type" value="Genomic_DNA"/>
</dbReference>
<reference evidence="3" key="1">
    <citation type="submission" date="2018-12" db="EMBL/GenBank/DDBJ databases">
        <title>Tengunoibacter tsumagoiensis gen. nov., sp. nov., Dictyobacter kobayashii sp. nov., D. alpinus sp. nov., and D. joshuensis sp. nov. and description of Dictyobacteraceae fam. nov. within the order Ktedonobacterales isolated from Tengu-no-mugimeshi.</title>
        <authorList>
            <person name="Wang C.M."/>
            <person name="Zheng Y."/>
            <person name="Sakai Y."/>
            <person name="Toyoda A."/>
            <person name="Minakuchi Y."/>
            <person name="Abe K."/>
            <person name="Yokota A."/>
            <person name="Yabe S."/>
        </authorList>
    </citation>
    <scope>NUCLEOTIDE SEQUENCE [LARGE SCALE GENOMIC DNA]</scope>
    <source>
        <strain evidence="3">Uno3</strain>
    </source>
</reference>
<name>A0A402A532_9CHLR</name>
<sequence length="116" mass="12322">MRRPDTTEINLLAIKVAMKSSQSAQPALSARQMAYAIFMAAMEFYCANPSITMPGEVRATIAAAYNEAISGDGKFHCIFCFSVVIAASEAGKDPQVSQVLAGIRADLDAILCNAMA</sequence>
<gene>
    <name evidence="1" type="ORF">KTT_40710</name>
    <name evidence="2" type="ORF">KTT_41250</name>
</gene>
<proteinExistence type="predicted"/>
<evidence type="ECO:0000313" key="2">
    <source>
        <dbReference type="EMBL" id="GCE14266.1"/>
    </source>
</evidence>